<accession>A0A351R943</accession>
<dbReference type="GO" id="GO:0015031">
    <property type="term" value="P:protein transport"/>
    <property type="evidence" value="ECO:0007669"/>
    <property type="project" value="UniProtKB-KW"/>
</dbReference>
<keyword evidence="12" id="KW-0966">Cell projection</keyword>
<dbReference type="PANTHER" id="PTHR34982">
    <property type="entry name" value="YOP PROTEINS TRANSLOCATION PROTEIN L"/>
    <property type="match status" value="1"/>
</dbReference>
<comment type="function">
    <text evidence="1">Needed for flagellar regrowth and assembly.</text>
</comment>
<keyword evidence="12" id="KW-0969">Cilium</keyword>
<name>A0A351R943_9PROT</name>
<keyword evidence="7" id="KW-1005">Bacterial flagellum biogenesis</keyword>
<evidence type="ECO:0000313" key="12">
    <source>
        <dbReference type="EMBL" id="HBA08564.1"/>
    </source>
</evidence>
<evidence type="ECO:0000256" key="5">
    <source>
        <dbReference type="ARBA" id="ARBA00022448"/>
    </source>
</evidence>
<evidence type="ECO:0000256" key="2">
    <source>
        <dbReference type="ARBA" id="ARBA00004496"/>
    </source>
</evidence>
<dbReference type="EMBL" id="DNAA01000059">
    <property type="protein sequence ID" value="HBA08564.1"/>
    <property type="molecule type" value="Genomic_DNA"/>
</dbReference>
<dbReference type="GO" id="GO:0005829">
    <property type="term" value="C:cytosol"/>
    <property type="evidence" value="ECO:0007669"/>
    <property type="project" value="TreeGrafter"/>
</dbReference>
<dbReference type="Pfam" id="PF02108">
    <property type="entry name" value="FliH"/>
    <property type="match status" value="1"/>
</dbReference>
<comment type="caution">
    <text evidence="12">The sequence shown here is derived from an EMBL/GenBank/DDBJ whole genome shotgun (WGS) entry which is preliminary data.</text>
</comment>
<protein>
    <recommendedName>
        <fullName evidence="4">Flagellar assembly protein FliH</fullName>
    </recommendedName>
</protein>
<keyword evidence="5" id="KW-0813">Transport</keyword>
<evidence type="ECO:0000256" key="6">
    <source>
        <dbReference type="ARBA" id="ARBA00022490"/>
    </source>
</evidence>
<comment type="similarity">
    <text evidence="3">Belongs to the FliH family.</text>
</comment>
<organism evidence="12 13">
    <name type="scientific">Methylotenera mobilis</name>
    <dbReference type="NCBI Taxonomy" id="359408"/>
    <lineage>
        <taxon>Bacteria</taxon>
        <taxon>Pseudomonadati</taxon>
        <taxon>Pseudomonadota</taxon>
        <taxon>Betaproteobacteria</taxon>
        <taxon>Nitrosomonadales</taxon>
        <taxon>Methylophilaceae</taxon>
        <taxon>Methylotenera</taxon>
    </lineage>
</organism>
<evidence type="ECO:0000256" key="7">
    <source>
        <dbReference type="ARBA" id="ARBA00022795"/>
    </source>
</evidence>
<evidence type="ECO:0000256" key="10">
    <source>
        <dbReference type="SAM" id="MobiDB-lite"/>
    </source>
</evidence>
<dbReference type="InterPro" id="IPR018035">
    <property type="entry name" value="Flagellar_FliH/T3SS_HrpE"/>
</dbReference>
<keyword evidence="9" id="KW-1006">Bacterial flagellum protein export</keyword>
<evidence type="ECO:0000256" key="4">
    <source>
        <dbReference type="ARBA" id="ARBA00016507"/>
    </source>
</evidence>
<feature type="region of interest" description="Disordered" evidence="10">
    <location>
        <begin position="28"/>
        <end position="47"/>
    </location>
</feature>
<comment type="subcellular location">
    <subcellularLocation>
        <location evidence="2">Cytoplasm</location>
    </subcellularLocation>
</comment>
<dbReference type="PANTHER" id="PTHR34982:SF1">
    <property type="entry name" value="FLAGELLAR ASSEMBLY PROTEIN FLIH"/>
    <property type="match status" value="1"/>
</dbReference>
<dbReference type="InterPro" id="IPR000563">
    <property type="entry name" value="Flag_FliH"/>
</dbReference>
<feature type="region of interest" description="Disordered" evidence="10">
    <location>
        <begin position="1"/>
        <end position="20"/>
    </location>
</feature>
<feature type="domain" description="Flagellar assembly protein FliH/Type III secretion system HrpE" evidence="11">
    <location>
        <begin position="86"/>
        <end position="211"/>
    </location>
</feature>
<dbReference type="GO" id="GO:0003774">
    <property type="term" value="F:cytoskeletal motor activity"/>
    <property type="evidence" value="ECO:0007669"/>
    <property type="project" value="InterPro"/>
</dbReference>
<evidence type="ECO:0000313" key="13">
    <source>
        <dbReference type="Proteomes" id="UP000264313"/>
    </source>
</evidence>
<evidence type="ECO:0000256" key="8">
    <source>
        <dbReference type="ARBA" id="ARBA00022927"/>
    </source>
</evidence>
<keyword evidence="12" id="KW-0282">Flagellum</keyword>
<reference evidence="12 13" key="1">
    <citation type="journal article" date="2018" name="Nat. Biotechnol.">
        <title>A standardized bacterial taxonomy based on genome phylogeny substantially revises the tree of life.</title>
        <authorList>
            <person name="Parks D.H."/>
            <person name="Chuvochina M."/>
            <person name="Waite D.W."/>
            <person name="Rinke C."/>
            <person name="Skarshewski A."/>
            <person name="Chaumeil P.A."/>
            <person name="Hugenholtz P."/>
        </authorList>
    </citation>
    <scope>NUCLEOTIDE SEQUENCE [LARGE SCALE GENOMIC DNA]</scope>
    <source>
        <strain evidence="12">UBA9958</strain>
    </source>
</reference>
<dbReference type="GO" id="GO:0071973">
    <property type="term" value="P:bacterial-type flagellum-dependent cell motility"/>
    <property type="evidence" value="ECO:0007669"/>
    <property type="project" value="InterPro"/>
</dbReference>
<evidence type="ECO:0000256" key="9">
    <source>
        <dbReference type="ARBA" id="ARBA00023225"/>
    </source>
</evidence>
<keyword evidence="6" id="KW-0963">Cytoplasm</keyword>
<evidence type="ECO:0000256" key="1">
    <source>
        <dbReference type="ARBA" id="ARBA00003041"/>
    </source>
</evidence>
<keyword evidence="8" id="KW-0653">Protein transport</keyword>
<sequence length="224" mass="25283">MANANIPKEQQSAYERWEMASFSDINHERSRGFASSNQPKKKDTPSVNPVEIAQIFEATRKDAYNKGMQEGFSAGMAQARELAEVEKTQFLQLMKAFSSALESADEQIAEDVLSLALDIAKAMLKTKLDVDKKVLLPVVLDAIHYLPHIQRPARILVHHEDMHLLREHMADEIANDHWQIHEDSNVERGGCLVETGANQVDATNATRWKRISEALAQNNDWLLP</sequence>
<evidence type="ECO:0000256" key="3">
    <source>
        <dbReference type="ARBA" id="ARBA00006602"/>
    </source>
</evidence>
<evidence type="ECO:0000259" key="11">
    <source>
        <dbReference type="Pfam" id="PF02108"/>
    </source>
</evidence>
<dbReference type="PRINTS" id="PR01003">
    <property type="entry name" value="FLGFLIH"/>
</dbReference>
<dbReference type="STRING" id="1132855.GCA_000384255_01832"/>
<dbReference type="GO" id="GO:0009288">
    <property type="term" value="C:bacterial-type flagellum"/>
    <property type="evidence" value="ECO:0007669"/>
    <property type="project" value="InterPro"/>
</dbReference>
<dbReference type="GO" id="GO:0044781">
    <property type="term" value="P:bacterial-type flagellum organization"/>
    <property type="evidence" value="ECO:0007669"/>
    <property type="project" value="UniProtKB-KW"/>
</dbReference>
<gene>
    <name evidence="12" type="ORF">DCW48_02530</name>
</gene>
<proteinExistence type="inferred from homology"/>
<dbReference type="AlphaFoldDB" id="A0A351R943"/>
<dbReference type="InterPro" id="IPR051472">
    <property type="entry name" value="T3SS_Stator/FliH"/>
</dbReference>
<dbReference type="Proteomes" id="UP000264313">
    <property type="component" value="Unassembled WGS sequence"/>
</dbReference>